<proteinExistence type="predicted"/>
<evidence type="ECO:0000313" key="3">
    <source>
        <dbReference type="Proteomes" id="UP000823775"/>
    </source>
</evidence>
<feature type="non-terminal residue" evidence="2">
    <location>
        <position position="101"/>
    </location>
</feature>
<gene>
    <name evidence="2" type="ORF">HAX54_034044</name>
</gene>
<dbReference type="EMBL" id="JACEIK010004379">
    <property type="protein sequence ID" value="MCD9645258.1"/>
    <property type="molecule type" value="Genomic_DNA"/>
</dbReference>
<organism evidence="2 3">
    <name type="scientific">Datura stramonium</name>
    <name type="common">Jimsonweed</name>
    <name type="synonym">Common thornapple</name>
    <dbReference type="NCBI Taxonomy" id="4076"/>
    <lineage>
        <taxon>Eukaryota</taxon>
        <taxon>Viridiplantae</taxon>
        <taxon>Streptophyta</taxon>
        <taxon>Embryophyta</taxon>
        <taxon>Tracheophyta</taxon>
        <taxon>Spermatophyta</taxon>
        <taxon>Magnoliopsida</taxon>
        <taxon>eudicotyledons</taxon>
        <taxon>Gunneridae</taxon>
        <taxon>Pentapetalae</taxon>
        <taxon>asterids</taxon>
        <taxon>lamiids</taxon>
        <taxon>Solanales</taxon>
        <taxon>Solanaceae</taxon>
        <taxon>Solanoideae</taxon>
        <taxon>Datureae</taxon>
        <taxon>Datura</taxon>
    </lineage>
</organism>
<name>A0ABS8VE22_DATST</name>
<reference evidence="2 3" key="1">
    <citation type="journal article" date="2021" name="BMC Genomics">
        <title>Datura genome reveals duplications of psychoactive alkaloid biosynthetic genes and high mutation rate following tissue culture.</title>
        <authorList>
            <person name="Rajewski A."/>
            <person name="Carter-House D."/>
            <person name="Stajich J."/>
            <person name="Litt A."/>
        </authorList>
    </citation>
    <scope>NUCLEOTIDE SEQUENCE [LARGE SCALE GENOMIC DNA]</scope>
    <source>
        <strain evidence="2">AR-01</strain>
    </source>
</reference>
<accession>A0ABS8VE22</accession>
<comment type="caution">
    <text evidence="2">The sequence shown here is derived from an EMBL/GenBank/DDBJ whole genome shotgun (WGS) entry which is preliminary data.</text>
</comment>
<protein>
    <submittedName>
        <fullName evidence="2">Uncharacterized protein</fullName>
    </submittedName>
</protein>
<evidence type="ECO:0000313" key="2">
    <source>
        <dbReference type="EMBL" id="MCD9645258.1"/>
    </source>
</evidence>
<keyword evidence="3" id="KW-1185">Reference proteome</keyword>
<dbReference type="Proteomes" id="UP000823775">
    <property type="component" value="Unassembled WGS sequence"/>
</dbReference>
<feature type="region of interest" description="Disordered" evidence="1">
    <location>
        <begin position="34"/>
        <end position="101"/>
    </location>
</feature>
<feature type="compositionally biased region" description="Polar residues" evidence="1">
    <location>
        <begin position="90"/>
        <end position="101"/>
    </location>
</feature>
<feature type="non-terminal residue" evidence="2">
    <location>
        <position position="1"/>
    </location>
</feature>
<evidence type="ECO:0000256" key="1">
    <source>
        <dbReference type="SAM" id="MobiDB-lite"/>
    </source>
</evidence>
<sequence length="101" mass="11234">FWNICEEVGVNDSRNKVNHMDALPCARHKDISATAGATRQHHARYATREAPKGVRRPAPLRMGRHDTGISSALAGAQQHTPPATRRATWRQDTALTRATRQ</sequence>